<organism evidence="1 2">
    <name type="scientific">Haloflavibacter putidus</name>
    <dbReference type="NCBI Taxonomy" id="2576776"/>
    <lineage>
        <taxon>Bacteria</taxon>
        <taxon>Pseudomonadati</taxon>
        <taxon>Bacteroidota</taxon>
        <taxon>Flavobacteriia</taxon>
        <taxon>Flavobacteriales</taxon>
        <taxon>Flavobacteriaceae</taxon>
        <taxon>Haloflavibacter</taxon>
    </lineage>
</organism>
<accession>A0A507ZRS2</accession>
<proteinExistence type="predicted"/>
<sequence>MREPWRYRGIVVLKIYGKNKFLQKLKNIEDKIDFREINFEFFDYNMDGHLNFRIPVDCGKPCYKTYFLYSAQREEFVHIKDWGYLRIDAFDFNNKRIKTKPFGNARQ</sequence>
<evidence type="ECO:0000313" key="1">
    <source>
        <dbReference type="EMBL" id="TQD36272.1"/>
    </source>
</evidence>
<dbReference type="OrthoDB" id="1200912at2"/>
<dbReference type="EMBL" id="VIAR01000011">
    <property type="protein sequence ID" value="TQD36272.1"/>
    <property type="molecule type" value="Genomic_DNA"/>
</dbReference>
<dbReference type="AlphaFoldDB" id="A0A507ZRS2"/>
<comment type="caution">
    <text evidence="1">The sequence shown here is derived from an EMBL/GenBank/DDBJ whole genome shotgun (WGS) entry which is preliminary data.</text>
</comment>
<keyword evidence="2" id="KW-1185">Reference proteome</keyword>
<gene>
    <name evidence="1" type="ORF">FKR84_10690</name>
</gene>
<dbReference type="RefSeq" id="WP_141422301.1">
    <property type="nucleotide sequence ID" value="NZ_VIAR01000011.1"/>
</dbReference>
<reference evidence="1 2" key="1">
    <citation type="submission" date="2019-06" db="EMBL/GenBank/DDBJ databases">
        <title>Flavibacter putida gen. nov., sp. nov., a novel marine bacterium of the family Flavobacteriaceae isolated from coastal seawater.</title>
        <authorList>
            <person name="Feng X."/>
        </authorList>
    </citation>
    <scope>NUCLEOTIDE SEQUENCE [LARGE SCALE GENOMIC DNA]</scope>
    <source>
        <strain evidence="1 2">PLHSN227</strain>
    </source>
</reference>
<dbReference type="Proteomes" id="UP000317169">
    <property type="component" value="Unassembled WGS sequence"/>
</dbReference>
<evidence type="ECO:0000313" key="2">
    <source>
        <dbReference type="Proteomes" id="UP000317169"/>
    </source>
</evidence>
<protein>
    <submittedName>
        <fullName evidence="1">Uncharacterized protein</fullName>
    </submittedName>
</protein>
<name>A0A507ZRS2_9FLAO</name>